<accession>A0A1Y1HYF4</accession>
<evidence type="ECO:0000313" key="3">
    <source>
        <dbReference type="Proteomes" id="UP000054558"/>
    </source>
</evidence>
<feature type="chain" id="PRO_5013095783" evidence="1">
    <location>
        <begin position="35"/>
        <end position="324"/>
    </location>
</feature>
<feature type="signal peptide" evidence="1">
    <location>
        <begin position="1"/>
        <end position="34"/>
    </location>
</feature>
<keyword evidence="3" id="KW-1185">Reference proteome</keyword>
<dbReference type="AlphaFoldDB" id="A0A1Y1HYF4"/>
<name>A0A1Y1HYF4_KLENI</name>
<protein>
    <submittedName>
        <fullName evidence="2">Uncharacterized protein</fullName>
    </submittedName>
</protein>
<evidence type="ECO:0000256" key="1">
    <source>
        <dbReference type="SAM" id="SignalP"/>
    </source>
</evidence>
<dbReference type="PANTHER" id="PTHR31656">
    <property type="entry name" value="ROOT CAP DOMAIN-CONTAINING PROTEIN"/>
    <property type="match status" value="1"/>
</dbReference>
<dbReference type="Proteomes" id="UP000054558">
    <property type="component" value="Unassembled WGS sequence"/>
</dbReference>
<organism evidence="2 3">
    <name type="scientific">Klebsormidium nitens</name>
    <name type="common">Green alga</name>
    <name type="synonym">Ulothrix nitens</name>
    <dbReference type="NCBI Taxonomy" id="105231"/>
    <lineage>
        <taxon>Eukaryota</taxon>
        <taxon>Viridiplantae</taxon>
        <taxon>Streptophyta</taxon>
        <taxon>Klebsormidiophyceae</taxon>
        <taxon>Klebsormidiales</taxon>
        <taxon>Klebsormidiaceae</taxon>
        <taxon>Klebsormidium</taxon>
    </lineage>
</organism>
<dbReference type="OrthoDB" id="2012063at2759"/>
<evidence type="ECO:0000313" key="2">
    <source>
        <dbReference type="EMBL" id="GAQ81556.1"/>
    </source>
</evidence>
<keyword evidence="1" id="KW-0732">Signal</keyword>
<gene>
    <name evidence="2" type="ORF">KFL_000830380</name>
</gene>
<proteinExistence type="predicted"/>
<dbReference type="OMA" id="IIFNANA"/>
<dbReference type="EMBL" id="DF237032">
    <property type="protein sequence ID" value="GAQ81556.1"/>
    <property type="molecule type" value="Genomic_DNA"/>
</dbReference>
<dbReference type="STRING" id="105231.A0A1Y1HYF4"/>
<reference evidence="2 3" key="1">
    <citation type="journal article" date="2014" name="Nat. Commun.">
        <title>Klebsormidium flaccidum genome reveals primary factors for plant terrestrial adaptation.</title>
        <authorList>
            <person name="Hori K."/>
            <person name="Maruyama F."/>
            <person name="Fujisawa T."/>
            <person name="Togashi T."/>
            <person name="Yamamoto N."/>
            <person name="Seo M."/>
            <person name="Sato S."/>
            <person name="Yamada T."/>
            <person name="Mori H."/>
            <person name="Tajima N."/>
            <person name="Moriyama T."/>
            <person name="Ikeuchi M."/>
            <person name="Watanabe M."/>
            <person name="Wada H."/>
            <person name="Kobayashi K."/>
            <person name="Saito M."/>
            <person name="Masuda T."/>
            <person name="Sasaki-Sekimoto Y."/>
            <person name="Mashiguchi K."/>
            <person name="Awai K."/>
            <person name="Shimojima M."/>
            <person name="Masuda S."/>
            <person name="Iwai M."/>
            <person name="Nobusawa T."/>
            <person name="Narise T."/>
            <person name="Kondo S."/>
            <person name="Saito H."/>
            <person name="Sato R."/>
            <person name="Murakawa M."/>
            <person name="Ihara Y."/>
            <person name="Oshima-Yamada Y."/>
            <person name="Ohtaka K."/>
            <person name="Satoh M."/>
            <person name="Sonobe K."/>
            <person name="Ishii M."/>
            <person name="Ohtani R."/>
            <person name="Kanamori-Sato M."/>
            <person name="Honoki R."/>
            <person name="Miyazaki D."/>
            <person name="Mochizuki H."/>
            <person name="Umetsu J."/>
            <person name="Higashi K."/>
            <person name="Shibata D."/>
            <person name="Kamiya Y."/>
            <person name="Sato N."/>
            <person name="Nakamura Y."/>
            <person name="Tabata S."/>
            <person name="Ida S."/>
            <person name="Kurokawa K."/>
            <person name="Ohta H."/>
        </authorList>
    </citation>
    <scope>NUCLEOTIDE SEQUENCE [LARGE SCALE GENOMIC DNA]</scope>
    <source>
        <strain evidence="2 3">NIES-2285</strain>
    </source>
</reference>
<sequence length="324" mass="35701">MALLGRHRGRMNPSAAAISLMLFVIMVHFRAAKGAILGATDALESHFIVRRNGRESLTFDFDGEKDKSYCMVSDRRLQVNVHMSGLPPGTTVASQPGEDVALFQEGTWMSALGIMYIDHDEEQQRLTIELDQLVAQVGGELPFILTFNGDPTIVLNSAQATGSTIWRSTDSFASVSRVAGRPNALLVIVPDVLEMELEAEVEEDIITDPPVYFLNFDFKRIVVGAEVHGFLGQMFAPGAEEARSATETLDGFLLREYVEGVNADYETSGVTSTDCIFNRYNMASDDKVLEANALEEMGATLQNGNFQSHRLGRRLMVQDFIGRP</sequence>